<sequence length="281" mass="30277">MCNPYENLYLFGVIQNILDLGFKGRYRFETDGQNKLMSIRRRVHHVVVTGGSNEPWHLPYRASQERGDVLGQPASVPATGPLPPWQVDPWVRPAAPRERRSWLAVALLCAVVLGATGYAAYERLLADRRAAQSTLPIDVLAHDLSEHLGSEIAAGALSLDENAQHTALTLRFSDMFPPGESAVNAWMKPLIAAVGQQIAGMTGKAQVTGYTDSLPVGRSTLASNAALSEERAKQVMQILVAAGVPAGRVSIVGKGDANPVAGNETPEGRTKNRRVEINVSQ</sequence>
<keyword evidence="3" id="KW-1133">Transmembrane helix</keyword>
<dbReference type="InterPro" id="IPR038522">
    <property type="entry name" value="T4/T6SS_DotU_sf"/>
</dbReference>
<keyword evidence="6" id="KW-1185">Reference proteome</keyword>
<dbReference type="Gene3D" id="3.30.1330.60">
    <property type="entry name" value="OmpA-like domain"/>
    <property type="match status" value="1"/>
</dbReference>
<feature type="region of interest" description="Disordered" evidence="2">
    <location>
        <begin position="256"/>
        <end position="281"/>
    </location>
</feature>
<reference evidence="5 6" key="1">
    <citation type="submission" date="2020-10" db="EMBL/GenBank/DDBJ databases">
        <authorList>
            <person name="Peeters C."/>
        </authorList>
    </citation>
    <scope>NUCLEOTIDE SEQUENCE [LARGE SCALE GENOMIC DNA]</scope>
    <source>
        <strain evidence="5 6">LMG 28140</strain>
    </source>
</reference>
<gene>
    <name evidence="5" type="primary">ompA_5</name>
    <name evidence="5" type="ORF">LMG28140_05387</name>
</gene>
<evidence type="ECO:0000256" key="3">
    <source>
        <dbReference type="SAM" id="Phobius"/>
    </source>
</evidence>
<feature type="transmembrane region" description="Helical" evidence="3">
    <location>
        <begin position="102"/>
        <end position="121"/>
    </location>
</feature>
<dbReference type="InterPro" id="IPR006665">
    <property type="entry name" value="OmpA-like"/>
</dbReference>
<dbReference type="Gene3D" id="1.25.40.590">
    <property type="entry name" value="Type IV / VI secretion system, DotU"/>
    <property type="match status" value="1"/>
</dbReference>
<accession>A0ABM8P1U5</accession>
<organism evidence="5 6">
    <name type="scientific">Paraburkholderia metrosideri</name>
    <dbReference type="NCBI Taxonomy" id="580937"/>
    <lineage>
        <taxon>Bacteria</taxon>
        <taxon>Pseudomonadati</taxon>
        <taxon>Pseudomonadota</taxon>
        <taxon>Betaproteobacteria</taxon>
        <taxon>Burkholderiales</taxon>
        <taxon>Burkholderiaceae</taxon>
        <taxon>Paraburkholderia</taxon>
    </lineage>
</organism>
<dbReference type="PANTHER" id="PTHR30329:SF19">
    <property type="entry name" value="OUTER MEMBRANE PROTEIN, OMPA FAMILY"/>
    <property type="match status" value="1"/>
</dbReference>
<dbReference type="Proteomes" id="UP000598032">
    <property type="component" value="Unassembled WGS sequence"/>
</dbReference>
<proteinExistence type="predicted"/>
<evidence type="ECO:0000256" key="1">
    <source>
        <dbReference type="PROSITE-ProRule" id="PRU00473"/>
    </source>
</evidence>
<evidence type="ECO:0000259" key="4">
    <source>
        <dbReference type="PROSITE" id="PS51123"/>
    </source>
</evidence>
<dbReference type="InterPro" id="IPR017732">
    <property type="entry name" value="T4/T6SS_DotU"/>
</dbReference>
<feature type="compositionally biased region" description="Basic and acidic residues" evidence="2">
    <location>
        <begin position="266"/>
        <end position="281"/>
    </location>
</feature>
<dbReference type="PANTHER" id="PTHR30329">
    <property type="entry name" value="STATOR ELEMENT OF FLAGELLAR MOTOR COMPLEX"/>
    <property type="match status" value="1"/>
</dbReference>
<evidence type="ECO:0000313" key="6">
    <source>
        <dbReference type="Proteomes" id="UP000598032"/>
    </source>
</evidence>
<evidence type="ECO:0000313" key="5">
    <source>
        <dbReference type="EMBL" id="CAD6553854.1"/>
    </source>
</evidence>
<keyword evidence="1 3" id="KW-0472">Membrane</keyword>
<dbReference type="InterPro" id="IPR050330">
    <property type="entry name" value="Bact_OuterMem_StrucFunc"/>
</dbReference>
<feature type="domain" description="OmpA-like" evidence="4">
    <location>
        <begin position="163"/>
        <end position="281"/>
    </location>
</feature>
<evidence type="ECO:0000256" key="2">
    <source>
        <dbReference type="SAM" id="MobiDB-lite"/>
    </source>
</evidence>
<dbReference type="InterPro" id="IPR036737">
    <property type="entry name" value="OmpA-like_sf"/>
</dbReference>
<dbReference type="SUPFAM" id="SSF103088">
    <property type="entry name" value="OmpA-like"/>
    <property type="match status" value="1"/>
</dbReference>
<dbReference type="EMBL" id="CAJHCP010000013">
    <property type="protein sequence ID" value="CAD6553854.1"/>
    <property type="molecule type" value="Genomic_DNA"/>
</dbReference>
<protein>
    <submittedName>
        <fullName evidence="5">Outer membrane protein A</fullName>
    </submittedName>
</protein>
<dbReference type="CDD" id="cd07185">
    <property type="entry name" value="OmpA_C-like"/>
    <property type="match status" value="1"/>
</dbReference>
<dbReference type="Pfam" id="PF00691">
    <property type="entry name" value="OmpA"/>
    <property type="match status" value="1"/>
</dbReference>
<name>A0ABM8P1U5_9BURK</name>
<comment type="caution">
    <text evidence="5">The sequence shown here is derived from an EMBL/GenBank/DDBJ whole genome shotgun (WGS) entry which is preliminary data.</text>
</comment>
<dbReference type="Pfam" id="PF09850">
    <property type="entry name" value="DotU"/>
    <property type="match status" value="1"/>
</dbReference>
<keyword evidence="3" id="KW-0812">Transmembrane</keyword>
<dbReference type="PROSITE" id="PS51123">
    <property type="entry name" value="OMPA_2"/>
    <property type="match status" value="1"/>
</dbReference>